<feature type="domain" description="RanBD1" evidence="2">
    <location>
        <begin position="154"/>
        <end position="203"/>
    </location>
</feature>
<feature type="compositionally biased region" description="Acidic residues" evidence="1">
    <location>
        <begin position="120"/>
        <end position="137"/>
    </location>
</feature>
<comment type="caution">
    <text evidence="3">The sequence shown here is derived from an EMBL/GenBank/DDBJ whole genome shotgun (WGS) entry which is preliminary data.</text>
</comment>
<name>A0A8S3I0P1_9BILA</name>
<proteinExistence type="predicted"/>
<evidence type="ECO:0000256" key="1">
    <source>
        <dbReference type="SAM" id="MobiDB-lite"/>
    </source>
</evidence>
<feature type="non-terminal residue" evidence="3">
    <location>
        <position position="1"/>
    </location>
</feature>
<evidence type="ECO:0000259" key="2">
    <source>
        <dbReference type="PROSITE" id="PS50196"/>
    </source>
</evidence>
<feature type="compositionally biased region" description="Basic and acidic residues" evidence="1">
    <location>
        <begin position="9"/>
        <end position="19"/>
    </location>
</feature>
<feature type="region of interest" description="Disordered" evidence="1">
    <location>
        <begin position="1"/>
        <end position="33"/>
    </location>
</feature>
<gene>
    <name evidence="3" type="ORF">SMN809_LOCUS72592</name>
</gene>
<dbReference type="InterPro" id="IPR011993">
    <property type="entry name" value="PH-like_dom_sf"/>
</dbReference>
<protein>
    <recommendedName>
        <fullName evidence="2">RanBD1 domain-containing protein</fullName>
    </recommendedName>
</protein>
<feature type="region of interest" description="Disordered" evidence="1">
    <location>
        <begin position="73"/>
        <end position="92"/>
    </location>
</feature>
<feature type="compositionally biased region" description="Polar residues" evidence="1">
    <location>
        <begin position="22"/>
        <end position="31"/>
    </location>
</feature>
<reference evidence="3" key="1">
    <citation type="submission" date="2021-02" db="EMBL/GenBank/DDBJ databases">
        <authorList>
            <person name="Nowell W R."/>
        </authorList>
    </citation>
    <scope>NUCLEOTIDE SEQUENCE</scope>
</reference>
<dbReference type="SUPFAM" id="SSF50729">
    <property type="entry name" value="PH domain-like"/>
    <property type="match status" value="1"/>
</dbReference>
<evidence type="ECO:0000313" key="3">
    <source>
        <dbReference type="EMBL" id="CAF5192024.1"/>
    </source>
</evidence>
<organism evidence="3 4">
    <name type="scientific">Rotaria magnacalcarata</name>
    <dbReference type="NCBI Taxonomy" id="392030"/>
    <lineage>
        <taxon>Eukaryota</taxon>
        <taxon>Metazoa</taxon>
        <taxon>Spiralia</taxon>
        <taxon>Gnathifera</taxon>
        <taxon>Rotifera</taxon>
        <taxon>Eurotatoria</taxon>
        <taxon>Bdelloidea</taxon>
        <taxon>Philodinida</taxon>
        <taxon>Philodinidae</taxon>
        <taxon>Rotaria</taxon>
    </lineage>
</organism>
<dbReference type="PROSITE" id="PS50196">
    <property type="entry name" value="RANBD1"/>
    <property type="match status" value="1"/>
</dbReference>
<accession>A0A8S3I0P1</accession>
<dbReference type="EMBL" id="CAJOBI010326020">
    <property type="protein sequence ID" value="CAF5192024.1"/>
    <property type="molecule type" value="Genomic_DNA"/>
</dbReference>
<dbReference type="InterPro" id="IPR000156">
    <property type="entry name" value="Ran_bind_dom"/>
</dbReference>
<sequence length="203" mass="21855">MSDNVKSTTKNEDKAEKDATSLLASPINSVDPSAPVRLFGQFKQNGTGFGSFGRLSSDAESSSVPTTSYFTSTLSKFSPTNGGGFRSSSTSLAASLAPLSSSKELFAGSSSSKNDTVTKDEDEVENDDEEDDEEEQDDNNKSTPSLFETAAEYEAKRASTHPSANIQGDTSTGEEHEITKFQMAGKLYMYNPEQQQYAERGYG</sequence>
<dbReference type="Proteomes" id="UP000676336">
    <property type="component" value="Unassembled WGS sequence"/>
</dbReference>
<feature type="region of interest" description="Disordered" evidence="1">
    <location>
        <begin position="103"/>
        <end position="176"/>
    </location>
</feature>
<feature type="compositionally biased region" description="Polar residues" evidence="1">
    <location>
        <begin position="160"/>
        <end position="171"/>
    </location>
</feature>
<dbReference type="AlphaFoldDB" id="A0A8S3I0P1"/>
<evidence type="ECO:0000313" key="4">
    <source>
        <dbReference type="Proteomes" id="UP000676336"/>
    </source>
</evidence>
<dbReference type="Gene3D" id="2.30.29.30">
    <property type="entry name" value="Pleckstrin-homology domain (PH domain)/Phosphotyrosine-binding domain (PTB)"/>
    <property type="match status" value="1"/>
</dbReference>